<evidence type="ECO:0000313" key="1">
    <source>
        <dbReference type="EMBL" id="MCC9643896.1"/>
    </source>
</evidence>
<comment type="caution">
    <text evidence="1">The sequence shown here is derived from an EMBL/GenBank/DDBJ whole genome shotgun (WGS) entry which is preliminary data.</text>
</comment>
<dbReference type="InterPro" id="IPR022223">
    <property type="entry name" value="DUF3748"/>
</dbReference>
<keyword evidence="2" id="KW-1185">Reference proteome</keyword>
<dbReference type="Pfam" id="PF12566">
    <property type="entry name" value="DUF3748"/>
    <property type="match status" value="1"/>
</dbReference>
<dbReference type="Proteomes" id="UP001430306">
    <property type="component" value="Unassembled WGS sequence"/>
</dbReference>
<name>A0ABS8NK49_9BACT</name>
<accession>A0ABS8NK49</accession>
<proteinExistence type="predicted"/>
<dbReference type="InterPro" id="IPR011042">
    <property type="entry name" value="6-blade_b-propeller_TolB-like"/>
</dbReference>
<sequence>MQELTCRPLHHHLTNTNVWSHDGQWIYYDVRSDPLGAVFDGPQIERVNVRTREVEVIYRSSDNACVGVVTASPTDNRIAFIHGPEHPTEAWSYAAYHRRGVVMRPGESGLPSNLDARNVVAPYTAGALRGGSHVHVWDRRGEWVSFTYEDHVLATSAGGTQTNQRNIGVSIPAPSVVVPKSHPRNHDGTHFSVVATRTHDQPTPGSDQIAKAYEDAWVGSDGYLNHLGTRQSKALAFIGDVAGDDSNEWIPELYLVDLPGDLTVEGEGPLAGTASTRPFPPAGAMQRRLTRTTHRKHPGLATDVRHWPRSRPDGTEIFCLMRDDEGVIQLCGVSTANGSLRQITYGSESVASAFTVHPSGQFVACVIGDEVCEVTLDGGVSRCLARQDADQRFLPFAVVYSPDGKMVAFGAAAKHGEDWWNQVYVVARE</sequence>
<dbReference type="Gene3D" id="2.120.10.30">
    <property type="entry name" value="TolB, C-terminal domain"/>
    <property type="match status" value="1"/>
</dbReference>
<dbReference type="EMBL" id="JAJKFW010000025">
    <property type="protein sequence ID" value="MCC9643896.1"/>
    <property type="molecule type" value="Genomic_DNA"/>
</dbReference>
<gene>
    <name evidence="1" type="ORF">LOC71_16540</name>
</gene>
<evidence type="ECO:0000313" key="2">
    <source>
        <dbReference type="Proteomes" id="UP001430306"/>
    </source>
</evidence>
<protein>
    <submittedName>
        <fullName evidence="1">DUF3748 domain-containing protein</fullName>
    </submittedName>
</protein>
<organism evidence="1 2">
    <name type="scientific">Rhodopirellula halodulae</name>
    <dbReference type="NCBI Taxonomy" id="2894198"/>
    <lineage>
        <taxon>Bacteria</taxon>
        <taxon>Pseudomonadati</taxon>
        <taxon>Planctomycetota</taxon>
        <taxon>Planctomycetia</taxon>
        <taxon>Pirellulales</taxon>
        <taxon>Pirellulaceae</taxon>
        <taxon>Rhodopirellula</taxon>
    </lineage>
</organism>
<dbReference type="SUPFAM" id="SSF82171">
    <property type="entry name" value="DPP6 N-terminal domain-like"/>
    <property type="match status" value="1"/>
</dbReference>
<reference evidence="1" key="1">
    <citation type="submission" date="2021-11" db="EMBL/GenBank/DDBJ databases">
        <title>Genome sequence.</title>
        <authorList>
            <person name="Sun Q."/>
        </authorList>
    </citation>
    <scope>NUCLEOTIDE SEQUENCE</scope>
    <source>
        <strain evidence="1">JC740</strain>
    </source>
</reference>